<evidence type="ECO:0008006" key="4">
    <source>
        <dbReference type="Google" id="ProtNLM"/>
    </source>
</evidence>
<organism evidence="2 3">
    <name type="scientific">Streptomyces ochraceiscleroticus</name>
    <dbReference type="NCBI Taxonomy" id="47761"/>
    <lineage>
        <taxon>Bacteria</taxon>
        <taxon>Bacillati</taxon>
        <taxon>Actinomycetota</taxon>
        <taxon>Actinomycetes</taxon>
        <taxon>Kitasatosporales</taxon>
        <taxon>Streptomycetaceae</taxon>
        <taxon>Streptomyces</taxon>
    </lineage>
</organism>
<keyword evidence="1" id="KW-1133">Transmembrane helix</keyword>
<protein>
    <recommendedName>
        <fullName evidence="4">Integral membrane protein</fullName>
    </recommendedName>
</protein>
<gene>
    <name evidence="2" type="ORF">ACFP4F_35655</name>
</gene>
<keyword evidence="1" id="KW-0472">Membrane</keyword>
<feature type="transmembrane region" description="Helical" evidence="1">
    <location>
        <begin position="127"/>
        <end position="147"/>
    </location>
</feature>
<evidence type="ECO:0000256" key="1">
    <source>
        <dbReference type="SAM" id="Phobius"/>
    </source>
</evidence>
<keyword evidence="1" id="KW-0812">Transmembrane</keyword>
<reference evidence="3" key="1">
    <citation type="journal article" date="2019" name="Int. J. Syst. Evol. Microbiol.">
        <title>The Global Catalogue of Microorganisms (GCM) 10K type strain sequencing project: providing services to taxonomists for standard genome sequencing and annotation.</title>
        <authorList>
            <consortium name="The Broad Institute Genomics Platform"/>
            <consortium name="The Broad Institute Genome Sequencing Center for Infectious Disease"/>
            <person name="Wu L."/>
            <person name="Ma J."/>
        </authorList>
    </citation>
    <scope>NUCLEOTIDE SEQUENCE [LARGE SCALE GENOMIC DNA]</scope>
    <source>
        <strain evidence="3">CGMCC 1.15180</strain>
    </source>
</reference>
<feature type="transmembrane region" description="Helical" evidence="1">
    <location>
        <begin position="21"/>
        <end position="47"/>
    </location>
</feature>
<dbReference type="Proteomes" id="UP001596139">
    <property type="component" value="Unassembled WGS sequence"/>
</dbReference>
<dbReference type="EMBL" id="JBHSPX010000015">
    <property type="protein sequence ID" value="MFC6067858.1"/>
    <property type="molecule type" value="Genomic_DNA"/>
</dbReference>
<keyword evidence="3" id="KW-1185">Reference proteome</keyword>
<dbReference type="RefSeq" id="WP_031051419.1">
    <property type="nucleotide sequence ID" value="NZ_JBHSPX010000015.1"/>
</dbReference>
<proteinExistence type="predicted"/>
<comment type="caution">
    <text evidence="2">The sequence shown here is derived from an EMBL/GenBank/DDBJ whole genome shotgun (WGS) entry which is preliminary data.</text>
</comment>
<evidence type="ECO:0000313" key="2">
    <source>
        <dbReference type="EMBL" id="MFC6067858.1"/>
    </source>
</evidence>
<feature type="transmembrane region" description="Helical" evidence="1">
    <location>
        <begin position="154"/>
        <end position="172"/>
    </location>
</feature>
<accession>A0ABW1MW01</accession>
<name>A0ABW1MW01_9ACTN</name>
<evidence type="ECO:0000313" key="3">
    <source>
        <dbReference type="Proteomes" id="UP001596139"/>
    </source>
</evidence>
<sequence>MSRTGTTGSKKRSRTKRAGESAFGLLLVLKNLLMTLLALLLLVAGAWTSWGTAQYAMLVQAKERGTMTVASCGEERCWGPYVPTGGDGERRAKVVLAEAAAPEKGQLVEVTVEPASDRAVRTGPGGILYAWAPLGGAMLLASLVVAGGLRMRRTAWGVGLAGAALLVAAFFTL</sequence>